<evidence type="ECO:0000256" key="9">
    <source>
        <dbReference type="ARBA" id="ARBA00022737"/>
    </source>
</evidence>
<dbReference type="PANTHER" id="PTHR46378:SF1">
    <property type="entry name" value="STEROL REGULATORY ELEMENT-BINDING PROTEIN CLEAVAGE-ACTIVATING PROTEIN"/>
    <property type="match status" value="1"/>
</dbReference>
<evidence type="ECO:0000256" key="10">
    <source>
        <dbReference type="ARBA" id="ARBA00022824"/>
    </source>
</evidence>
<evidence type="ECO:0000256" key="4">
    <source>
        <dbReference type="ARBA" id="ARBA00007410"/>
    </source>
</evidence>
<evidence type="ECO:0000256" key="18">
    <source>
        <dbReference type="ARBA" id="ARBA00023221"/>
    </source>
</evidence>
<dbReference type="GO" id="GO:0008203">
    <property type="term" value="P:cholesterol metabolic process"/>
    <property type="evidence" value="ECO:0007669"/>
    <property type="project" value="UniProtKB-KW"/>
</dbReference>
<dbReference type="InterPro" id="IPR036322">
    <property type="entry name" value="WD40_repeat_dom_sf"/>
</dbReference>
<dbReference type="PANTHER" id="PTHR46378">
    <property type="entry name" value="STEROL REGULATORY ELEMENT-BINDING PROTEIN CLEAVAGE-ACTIVATING PROTEIN"/>
    <property type="match status" value="1"/>
</dbReference>
<accession>A0A397SQP6</accession>
<dbReference type="GO" id="GO:0032936">
    <property type="term" value="C:SREBP-SCAP complex"/>
    <property type="evidence" value="ECO:0007669"/>
    <property type="project" value="TreeGrafter"/>
</dbReference>
<dbReference type="InterPro" id="IPR030225">
    <property type="entry name" value="SCAP"/>
</dbReference>
<dbReference type="Proteomes" id="UP000265703">
    <property type="component" value="Unassembled WGS sequence"/>
</dbReference>
<keyword evidence="15 22" id="KW-0472">Membrane</keyword>
<evidence type="ECO:0000256" key="20">
    <source>
        <dbReference type="PROSITE-ProRule" id="PRU00221"/>
    </source>
</evidence>
<reference evidence="24 25" key="1">
    <citation type="submission" date="2018-06" db="EMBL/GenBank/DDBJ databases">
        <title>Comparative genomics reveals the genomic features of Rhizophagus irregularis, R. cerebriforme, R. diaphanum and Gigaspora rosea, and their symbiotic lifestyle signature.</title>
        <authorList>
            <person name="Morin E."/>
            <person name="San Clemente H."/>
            <person name="Chen E.C.H."/>
            <person name="De La Providencia I."/>
            <person name="Hainaut M."/>
            <person name="Kuo A."/>
            <person name="Kohler A."/>
            <person name="Murat C."/>
            <person name="Tang N."/>
            <person name="Roy S."/>
            <person name="Loubradou J."/>
            <person name="Henrissat B."/>
            <person name="Grigoriev I.V."/>
            <person name="Corradi N."/>
            <person name="Roux C."/>
            <person name="Martin F.M."/>
        </authorList>
    </citation>
    <scope>NUCLEOTIDE SEQUENCE [LARGE SCALE GENOMIC DNA]</scope>
    <source>
        <strain evidence="24 25">DAOM 227022</strain>
    </source>
</reference>
<evidence type="ECO:0000256" key="21">
    <source>
        <dbReference type="SAM" id="MobiDB-lite"/>
    </source>
</evidence>
<keyword evidence="16" id="KW-1207">Sterol metabolism</keyword>
<feature type="transmembrane region" description="Helical" evidence="22">
    <location>
        <begin position="28"/>
        <end position="54"/>
    </location>
</feature>
<name>A0A397SQP6_9GLOM</name>
<dbReference type="OrthoDB" id="6510177at2759"/>
<dbReference type="PROSITE" id="PS50156">
    <property type="entry name" value="SSD"/>
    <property type="match status" value="1"/>
</dbReference>
<evidence type="ECO:0000313" key="24">
    <source>
        <dbReference type="EMBL" id="RIA88032.1"/>
    </source>
</evidence>
<keyword evidence="11 22" id="KW-1133">Transmembrane helix</keyword>
<evidence type="ECO:0000256" key="6">
    <source>
        <dbReference type="ARBA" id="ARBA00022548"/>
    </source>
</evidence>
<dbReference type="PROSITE" id="PS50082">
    <property type="entry name" value="WD_REPEATS_2"/>
    <property type="match status" value="1"/>
</dbReference>
<feature type="domain" description="SSD" evidence="23">
    <location>
        <begin position="1"/>
        <end position="69"/>
    </location>
</feature>
<evidence type="ECO:0000256" key="5">
    <source>
        <dbReference type="ARBA" id="ARBA00019541"/>
    </source>
</evidence>
<dbReference type="AlphaFoldDB" id="A0A397SQP6"/>
<feature type="repeat" description="WD" evidence="20">
    <location>
        <begin position="381"/>
        <end position="415"/>
    </location>
</feature>
<organism evidence="24 25">
    <name type="scientific">Glomus cerebriforme</name>
    <dbReference type="NCBI Taxonomy" id="658196"/>
    <lineage>
        <taxon>Eukaryota</taxon>
        <taxon>Fungi</taxon>
        <taxon>Fungi incertae sedis</taxon>
        <taxon>Mucoromycota</taxon>
        <taxon>Glomeromycotina</taxon>
        <taxon>Glomeromycetes</taxon>
        <taxon>Glomerales</taxon>
        <taxon>Glomeraceae</taxon>
        <taxon>Glomus</taxon>
    </lineage>
</organism>
<evidence type="ECO:0000259" key="23">
    <source>
        <dbReference type="PROSITE" id="PS50156"/>
    </source>
</evidence>
<gene>
    <name evidence="24" type="ORF">C1645_260835</name>
</gene>
<comment type="caution">
    <text evidence="24">The sequence shown here is derived from an EMBL/GenBank/DDBJ whole genome shotgun (WGS) entry which is preliminary data.</text>
</comment>
<dbReference type="GO" id="GO:0012507">
    <property type="term" value="C:ER to Golgi transport vesicle membrane"/>
    <property type="evidence" value="ECO:0007669"/>
    <property type="project" value="UniProtKB-SubCell"/>
</dbReference>
<evidence type="ECO:0000256" key="1">
    <source>
        <dbReference type="ARBA" id="ARBA00004477"/>
    </source>
</evidence>
<evidence type="ECO:0000256" key="14">
    <source>
        <dbReference type="ARBA" id="ARBA00023121"/>
    </source>
</evidence>
<comment type="similarity">
    <text evidence="4">Belongs to the WD repeat SCAP family.</text>
</comment>
<keyword evidence="13" id="KW-0443">Lipid metabolism</keyword>
<evidence type="ECO:0000256" key="17">
    <source>
        <dbReference type="ARBA" id="ARBA00023180"/>
    </source>
</evidence>
<evidence type="ECO:0000256" key="11">
    <source>
        <dbReference type="ARBA" id="ARBA00022989"/>
    </source>
</evidence>
<dbReference type="InterPro" id="IPR000731">
    <property type="entry name" value="SSD"/>
</dbReference>
<keyword evidence="10" id="KW-0256">Endoplasmic reticulum</keyword>
<evidence type="ECO:0000256" key="16">
    <source>
        <dbReference type="ARBA" id="ARBA00023166"/>
    </source>
</evidence>
<keyword evidence="17" id="KW-0325">Glycoprotein</keyword>
<evidence type="ECO:0000256" key="15">
    <source>
        <dbReference type="ARBA" id="ARBA00023136"/>
    </source>
</evidence>
<evidence type="ECO:0000256" key="13">
    <source>
        <dbReference type="ARBA" id="ARBA00023098"/>
    </source>
</evidence>
<sequence>MELDVKERVGKGLEKVGVSMTKNMVIRLFILFIISTAIDLVQEFCIFTSVAIMIDYLLQMTFFITTLSIDLRRLKISNLYTRRVGAPLIPTKTFNRNPKSINGIKGATNSSHNVSNGMFIYLMIAIFVMAIMYQTNRDFSSVLSSFTRSFSDLSVNKNTVSNITTANTFFETSTAADAEAFWDVVNPKKVNQYFEIRYPRKFTLFGTLNGRTNSLAGSTGSTRSSGSSPFLLEIAGTKLSLRSIVKSLKYIIVFPSVIIFAISYLVSRLVPSDQNDKDATPNDDKYSINKISLPDSLYKISSSFMATPRVVTLRGRHSADVNLLCANPNGMIITTATDKHITSWDGKRGVSLKKLERYMRKCDSCKCGITKGMKRCISWPVRSMCMSEKIELAAAGFEDGVVRVWDINSGQAIYILKDTVEDVESVISAMSGHTVNERVTCLQFVVPAASSMPHTPTCEKGYMNFSVRPASTQQAPSMLLASYRNGYFREWDLVSGQVVHTIATNQKGGISHLCVVDDGKLDYNQDDLRVFTGARDGSVKCWSRTIYYSENVSSSTNINELRKSRWKSTYTIAGEPGNAITCIATKVVKTANSTYGIVITGAADGETRVYDYLTGKPITTLSRGTIFNQRRKKEKEQLLRKRMIIRQQKLYNNNPSSNSDWYDFDFDDDEYDETENTDDDDDDELSHQDAITNIIINLIKQESCPCGNTEYGGFSIVTSSADEKVHVWQLVRDVMDCTCVAFDSKNVTKNATKNGRLQQKDVTEWDGVVSYHPKFIGRVSQPGGTVIVFIRENIVGVRKAKHNLGSKHGIPRCHGAEGEWEMWMLEINDPKVIESTQDDQENFDEIDVAELSVRTIPLVNEEDLFIEEQQKKKKEALQALKKQRDKESARELKGFVKRRPLTNNNIVGTNFGPTFPISSLPSNVNNHDHHTHHDHDNHEDTQGQVVDYRQSQRRRIALQRIYPDEKQLSLLDEEDEMNEFLPFALVRQLVKIGDDGVAIAYGNFVKVVLFEDSDGIL</sequence>
<evidence type="ECO:0000256" key="19">
    <source>
        <dbReference type="ARBA" id="ARBA00045958"/>
    </source>
</evidence>
<dbReference type="Pfam" id="PF00400">
    <property type="entry name" value="WD40"/>
    <property type="match status" value="1"/>
</dbReference>
<dbReference type="GO" id="GO:0005789">
    <property type="term" value="C:endoplasmic reticulum membrane"/>
    <property type="evidence" value="ECO:0007669"/>
    <property type="project" value="UniProtKB-SubCell"/>
</dbReference>
<feature type="compositionally biased region" description="Basic and acidic residues" evidence="21">
    <location>
        <begin position="926"/>
        <end position="941"/>
    </location>
</feature>
<evidence type="ECO:0000313" key="25">
    <source>
        <dbReference type="Proteomes" id="UP000265703"/>
    </source>
</evidence>
<keyword evidence="12" id="KW-0333">Golgi apparatus</keyword>
<keyword evidence="7 20" id="KW-0853">WD repeat</keyword>
<evidence type="ECO:0000256" key="7">
    <source>
        <dbReference type="ARBA" id="ARBA00022574"/>
    </source>
</evidence>
<dbReference type="Pfam" id="PF12349">
    <property type="entry name" value="Sterol-sensing"/>
    <property type="match status" value="1"/>
</dbReference>
<dbReference type="Gene3D" id="2.130.10.10">
    <property type="entry name" value="YVTN repeat-like/Quinoprotein amine dehydrogenase"/>
    <property type="match status" value="2"/>
</dbReference>
<feature type="region of interest" description="Disordered" evidence="21">
    <location>
        <begin position="921"/>
        <end position="942"/>
    </location>
</feature>
<evidence type="ECO:0000256" key="8">
    <source>
        <dbReference type="ARBA" id="ARBA00022692"/>
    </source>
</evidence>
<keyword evidence="25" id="KW-1185">Reference proteome</keyword>
<proteinExistence type="inferred from homology"/>
<evidence type="ECO:0000256" key="2">
    <source>
        <dbReference type="ARBA" id="ARBA00004557"/>
    </source>
</evidence>
<dbReference type="SMART" id="SM00320">
    <property type="entry name" value="WD40"/>
    <property type="match status" value="6"/>
</dbReference>
<comment type="function">
    <text evidence="19">Escort protein required for cholesterol as well as lipid homeostasis. Regulates export of the SCAP-SREBP complex from the endoplasmic reticulum to the Golgi upon low cholesterol, thereby regulating the processing of sterol regulatory element-binding proteins (SREBPs) SREBF1/SREBP1 and SREBF2/SREBP2. At high sterol concentrations, formation of a ternary complex with INSIG (INSIG1 or INSIG2) leads to mask the ER export signal in SCAP, promoting retention of the complex in the endoplasmic reticulum. Low sterol concentrations trigger release of INSIG, a conformational change in the SSD domain of SCAP, unmasking of the ER export signal, promoting recruitment into COPII-coated vesicles and transport of the SCAP-SREBP to the Golgi: in the Golgi, SREBPs are then processed, releasing the transcription factor fragment of SREBPs from the membrane, its import into the nucleus and up-regulation of LDLR, INSIG1 and the mevalonate pathway. Binds cholesterol via its SSD domain.</text>
</comment>
<comment type="subcellular location">
    <subcellularLocation>
        <location evidence="2">Cytoplasmic vesicle</location>
        <location evidence="2">COPII-coated vesicle membrane</location>
        <topology evidence="2">Multi-pass membrane protein</topology>
    </subcellularLocation>
    <subcellularLocation>
        <location evidence="1">Endoplasmic reticulum membrane</location>
        <topology evidence="1">Multi-pass membrane protein</topology>
    </subcellularLocation>
    <subcellularLocation>
        <location evidence="3">Golgi apparatus membrane</location>
        <topology evidence="3">Multi-pass membrane protein</topology>
    </subcellularLocation>
</comment>
<evidence type="ECO:0000256" key="3">
    <source>
        <dbReference type="ARBA" id="ARBA00004653"/>
    </source>
</evidence>
<keyword evidence="18" id="KW-0753">Steroid metabolism</keyword>
<keyword evidence="9" id="KW-0677">Repeat</keyword>
<dbReference type="InterPro" id="IPR015943">
    <property type="entry name" value="WD40/YVTN_repeat-like_dom_sf"/>
</dbReference>
<dbReference type="SUPFAM" id="SSF50978">
    <property type="entry name" value="WD40 repeat-like"/>
    <property type="match status" value="1"/>
</dbReference>
<keyword evidence="8 22" id="KW-0812">Transmembrane</keyword>
<dbReference type="EMBL" id="QKYT01000282">
    <property type="protein sequence ID" value="RIA88032.1"/>
    <property type="molecule type" value="Genomic_DNA"/>
</dbReference>
<dbReference type="STRING" id="658196.A0A397SQP6"/>
<evidence type="ECO:0000256" key="22">
    <source>
        <dbReference type="SAM" id="Phobius"/>
    </source>
</evidence>
<dbReference type="GO" id="GO:0000139">
    <property type="term" value="C:Golgi membrane"/>
    <property type="evidence" value="ECO:0007669"/>
    <property type="project" value="UniProtKB-SubCell"/>
</dbReference>
<keyword evidence="14" id="KW-0446">Lipid-binding</keyword>
<protein>
    <recommendedName>
        <fullName evidence="5">Sterol regulatory element-binding protein cleavage-activating protein</fullName>
    </recommendedName>
</protein>
<dbReference type="InterPro" id="IPR053958">
    <property type="entry name" value="HMGCR/SNAP/NPC1-like_SSD"/>
</dbReference>
<dbReference type="GO" id="GO:0032933">
    <property type="term" value="P:SREBP signaling pathway"/>
    <property type="evidence" value="ECO:0007669"/>
    <property type="project" value="InterPro"/>
</dbReference>
<keyword evidence="6" id="KW-0153">Cholesterol metabolism</keyword>
<dbReference type="GO" id="GO:0032934">
    <property type="term" value="F:sterol binding"/>
    <property type="evidence" value="ECO:0007669"/>
    <property type="project" value="InterPro"/>
</dbReference>
<dbReference type="InterPro" id="IPR001680">
    <property type="entry name" value="WD40_rpt"/>
</dbReference>
<dbReference type="GO" id="GO:0045540">
    <property type="term" value="P:regulation of cholesterol biosynthetic process"/>
    <property type="evidence" value="ECO:0007669"/>
    <property type="project" value="TreeGrafter"/>
</dbReference>
<feature type="transmembrane region" description="Helical" evidence="22">
    <location>
        <begin position="118"/>
        <end position="135"/>
    </location>
</feature>
<evidence type="ECO:0000256" key="12">
    <source>
        <dbReference type="ARBA" id="ARBA00023034"/>
    </source>
</evidence>